<reference evidence="14 15" key="1">
    <citation type="journal article" date="2015" name="Genome Biol. Evol.">
        <title>Comparative Genomics of a Bacterivorous Green Alga Reveals Evolutionary Causalities and Consequences of Phago-Mixotrophic Mode of Nutrition.</title>
        <authorList>
            <person name="Burns J.A."/>
            <person name="Paasch A."/>
            <person name="Narechania A."/>
            <person name="Kim E."/>
        </authorList>
    </citation>
    <scope>NUCLEOTIDE SEQUENCE [LARGE SCALE GENOMIC DNA]</scope>
    <source>
        <strain evidence="14 15">PLY_AMNH</strain>
    </source>
</reference>
<keyword evidence="15" id="KW-1185">Reference proteome</keyword>
<feature type="transmembrane region" description="Helical" evidence="13">
    <location>
        <begin position="80"/>
        <end position="98"/>
    </location>
</feature>
<feature type="repeat" description="Solcar" evidence="11">
    <location>
        <begin position="217"/>
        <end position="300"/>
    </location>
</feature>
<keyword evidence="7" id="KW-0106">Calcium</keyword>
<keyword evidence="9" id="KW-0496">Mitochondrion</keyword>
<dbReference type="PANTHER" id="PTHR45678:SF9">
    <property type="entry name" value="CALCIUM-BINDING MITOCHONDRIAL CARRIER PROTEIN ARALAR1"/>
    <property type="match status" value="1"/>
</dbReference>
<dbReference type="Gene3D" id="1.50.40.10">
    <property type="entry name" value="Mitochondrial carrier domain"/>
    <property type="match status" value="2"/>
</dbReference>
<evidence type="ECO:0000256" key="7">
    <source>
        <dbReference type="ARBA" id="ARBA00022837"/>
    </source>
</evidence>
<dbReference type="Pfam" id="PF00153">
    <property type="entry name" value="Mito_carr"/>
    <property type="match status" value="3"/>
</dbReference>
<evidence type="ECO:0000256" key="13">
    <source>
        <dbReference type="SAM" id="Phobius"/>
    </source>
</evidence>
<dbReference type="InterPro" id="IPR002067">
    <property type="entry name" value="MCP"/>
</dbReference>
<evidence type="ECO:0000256" key="12">
    <source>
        <dbReference type="RuleBase" id="RU000488"/>
    </source>
</evidence>
<name>A0AAE0G2F4_9CHLO</name>
<evidence type="ECO:0000256" key="6">
    <source>
        <dbReference type="ARBA" id="ARBA00022792"/>
    </source>
</evidence>
<evidence type="ECO:0000256" key="8">
    <source>
        <dbReference type="ARBA" id="ARBA00022989"/>
    </source>
</evidence>
<dbReference type="InterPro" id="IPR018108">
    <property type="entry name" value="MCP_transmembrane"/>
</dbReference>
<accession>A0AAE0G2F4</accession>
<comment type="caution">
    <text evidence="14">The sequence shown here is derived from an EMBL/GenBank/DDBJ whole genome shotgun (WGS) entry which is preliminary data.</text>
</comment>
<keyword evidence="6" id="KW-0999">Mitochondrion inner membrane</keyword>
<evidence type="ECO:0000256" key="11">
    <source>
        <dbReference type="PROSITE-ProRule" id="PRU00282"/>
    </source>
</evidence>
<evidence type="ECO:0000256" key="5">
    <source>
        <dbReference type="ARBA" id="ARBA00022737"/>
    </source>
</evidence>
<keyword evidence="3 12" id="KW-0813">Transport</keyword>
<keyword evidence="8 13" id="KW-1133">Transmembrane helix</keyword>
<evidence type="ECO:0000313" key="14">
    <source>
        <dbReference type="EMBL" id="KAK3269940.1"/>
    </source>
</evidence>
<sequence>MGADRVGEVLLRFETTSRGLTCRNQRKPSNQAPRGAAVETYTGLRSTVEKPAALADCDYSEVEDAVADTVAESSRLNGTLLLQVALCAAAAAAIFHYGDNSMEAELSGLAQTAFPLLSSLRHILTGLVAGGVGAAVVYPIDVVKTHLQNQDYCEPDYDNIADCATKIYSVDGLAGLYTGVVPQVLGVAPQKGLKVSVYTAAYPVMLATPLAALGWGAPVFAAGTLSSMAQAMITNPLEVTKIRLQLQSKDEPDPALRKGYFEIGRELGIEGLYKGLLLTLARDIPSVGFFWLGYEGMKRYFGVDGADLTAVQYLISGLVAGAPAAFIATPMDVVKTRWQAKDGDVKYSSPADCVRSIMREEGWQTLWSGALSRVLRISPQLGNQGVWATPCLRTTSYC</sequence>
<evidence type="ECO:0000256" key="10">
    <source>
        <dbReference type="ARBA" id="ARBA00023136"/>
    </source>
</evidence>
<dbReference type="SUPFAM" id="SSF103506">
    <property type="entry name" value="Mitochondrial carrier"/>
    <property type="match status" value="1"/>
</dbReference>
<feature type="repeat" description="Solcar" evidence="11">
    <location>
        <begin position="117"/>
        <end position="204"/>
    </location>
</feature>
<evidence type="ECO:0000313" key="15">
    <source>
        <dbReference type="Proteomes" id="UP001190700"/>
    </source>
</evidence>
<evidence type="ECO:0000256" key="2">
    <source>
        <dbReference type="ARBA" id="ARBA00006375"/>
    </source>
</evidence>
<evidence type="ECO:0000256" key="4">
    <source>
        <dbReference type="ARBA" id="ARBA00022692"/>
    </source>
</evidence>
<dbReference type="PROSITE" id="PS50920">
    <property type="entry name" value="SOLCAR"/>
    <property type="match status" value="3"/>
</dbReference>
<gene>
    <name evidence="14" type="ORF">CYMTET_21637</name>
</gene>
<comment type="subcellular location">
    <subcellularLocation>
        <location evidence="1">Mitochondrion inner membrane</location>
        <topology evidence="1">Multi-pass membrane protein</topology>
    </subcellularLocation>
</comment>
<keyword evidence="5" id="KW-0677">Repeat</keyword>
<protein>
    <recommendedName>
        <fullName evidence="16">Mitochondrial carrier protein</fullName>
    </recommendedName>
</protein>
<evidence type="ECO:0000256" key="1">
    <source>
        <dbReference type="ARBA" id="ARBA00004448"/>
    </source>
</evidence>
<evidence type="ECO:0008006" key="16">
    <source>
        <dbReference type="Google" id="ProtNLM"/>
    </source>
</evidence>
<feature type="repeat" description="Solcar" evidence="11">
    <location>
        <begin position="308"/>
        <end position="394"/>
    </location>
</feature>
<dbReference type="EMBL" id="LGRX02010657">
    <property type="protein sequence ID" value="KAK3269940.1"/>
    <property type="molecule type" value="Genomic_DNA"/>
</dbReference>
<dbReference type="PANTHER" id="PTHR45678">
    <property type="entry name" value="MITOCHONDRIAL 2-OXODICARBOXYLATE CARRIER 1-RELATED"/>
    <property type="match status" value="1"/>
</dbReference>
<dbReference type="InterPro" id="IPR051028">
    <property type="entry name" value="Mito_Solute_Carrier"/>
</dbReference>
<dbReference type="Proteomes" id="UP001190700">
    <property type="component" value="Unassembled WGS sequence"/>
</dbReference>
<comment type="similarity">
    <text evidence="2 12">Belongs to the mitochondrial carrier (TC 2.A.29) family.</text>
</comment>
<proteinExistence type="inferred from homology"/>
<evidence type="ECO:0000256" key="9">
    <source>
        <dbReference type="ARBA" id="ARBA00023128"/>
    </source>
</evidence>
<dbReference type="PRINTS" id="PR00926">
    <property type="entry name" value="MITOCARRIER"/>
</dbReference>
<dbReference type="InterPro" id="IPR023395">
    <property type="entry name" value="MCP_dom_sf"/>
</dbReference>
<dbReference type="GO" id="GO:0005743">
    <property type="term" value="C:mitochondrial inner membrane"/>
    <property type="evidence" value="ECO:0007669"/>
    <property type="project" value="UniProtKB-SubCell"/>
</dbReference>
<feature type="transmembrane region" description="Helical" evidence="13">
    <location>
        <begin position="118"/>
        <end position="140"/>
    </location>
</feature>
<keyword evidence="4 11" id="KW-0812">Transmembrane</keyword>
<dbReference type="AlphaFoldDB" id="A0AAE0G2F4"/>
<organism evidence="14 15">
    <name type="scientific">Cymbomonas tetramitiformis</name>
    <dbReference type="NCBI Taxonomy" id="36881"/>
    <lineage>
        <taxon>Eukaryota</taxon>
        <taxon>Viridiplantae</taxon>
        <taxon>Chlorophyta</taxon>
        <taxon>Pyramimonadophyceae</taxon>
        <taxon>Pyramimonadales</taxon>
        <taxon>Pyramimonadaceae</taxon>
        <taxon>Cymbomonas</taxon>
    </lineage>
</organism>
<dbReference type="GO" id="GO:0022857">
    <property type="term" value="F:transmembrane transporter activity"/>
    <property type="evidence" value="ECO:0007669"/>
    <property type="project" value="TreeGrafter"/>
</dbReference>
<keyword evidence="10 11" id="KW-0472">Membrane</keyword>
<evidence type="ECO:0000256" key="3">
    <source>
        <dbReference type="ARBA" id="ARBA00022448"/>
    </source>
</evidence>